<evidence type="ECO:0000256" key="3">
    <source>
        <dbReference type="ARBA" id="ARBA00022801"/>
    </source>
</evidence>
<dbReference type="Proteomes" id="UP000251241">
    <property type="component" value="Unassembled WGS sequence"/>
</dbReference>
<dbReference type="EMBL" id="UAUU01000006">
    <property type="protein sequence ID" value="SPZ85161.1"/>
    <property type="molecule type" value="Genomic_DNA"/>
</dbReference>
<evidence type="ECO:0000256" key="2">
    <source>
        <dbReference type="ARBA" id="ARBA00022670"/>
    </source>
</evidence>
<accession>A0A2X2IYA6</accession>
<comment type="cofactor">
    <cofactor evidence="1">
        <name>Zn(2+)</name>
        <dbReference type="ChEBI" id="CHEBI:29105"/>
    </cofactor>
</comment>
<evidence type="ECO:0000256" key="4">
    <source>
        <dbReference type="ARBA" id="ARBA00023049"/>
    </source>
</evidence>
<dbReference type="SMART" id="SM01154">
    <property type="entry name" value="DUF1704"/>
    <property type="match status" value="1"/>
</dbReference>
<dbReference type="AlphaFoldDB" id="A0A2X2IYA6"/>
<dbReference type="GeneID" id="97181498"/>
<dbReference type="GO" id="GO:0008237">
    <property type="term" value="F:metallopeptidase activity"/>
    <property type="evidence" value="ECO:0007669"/>
    <property type="project" value="UniProtKB-KW"/>
</dbReference>
<sequence length="610" mass="70314">MKDNAKQLAGILKMIKNKEVFHVQIPPKNKLVFNQVVPYLFLYRQFFSQDPMLAELVKSEPAYFRVRDPQMNVSEWIAPILNQLVEEFGACLIIEAWAADPAQEEDIQIHIARKNVQAIAQYLGKQLLTEESISKVEILTDSKTNATQSLSPSSVQLDNLNTNIFYMGLEIKPKYLLGINQQILPIDLRHFREAISRSLSKTFFEFIRIHTLSKPTAFKISQPKKMLPLAWEIDQKLARESQRFDFLLLVTPTNSYDAWQQFKKGNYRKTPVFRYRPMPIDPDIIKRNLYNLHIEDLFDPSIAYLFRDKRKELDQMMTMLSERGKEGFLLGSMQVFGTVNEKLLEKAQAILTITTTDREARTKEEDIVYAEEFAKLAQEEFDYLKNQDPSFGTTVRLRDDIYGVMVNQGVLNISKQYSLPRNRVKALIQHEVGTHIVTYYNGKQQPFSLFRLGVPGYEKLQEGLAVLAEYLVGGLTNNRLRILAGRVIAVHQMQQGGSFIDTFSVLVDKYQFLPETAFQMTMRVYRSGGLTKDALYLSGLIELTNYIKSGRDLSLLTMGKIREDYIPIVEELMLKGVLKAPTLIPRYLMDPYKDALLHLKKSNGIFQMIQ</sequence>
<protein>
    <submittedName>
        <fullName evidence="5">Domain of uncharacterized function (DUF1704)</fullName>
    </submittedName>
</protein>
<dbReference type="PANTHER" id="PTHR31817">
    <property type="match status" value="1"/>
</dbReference>
<dbReference type="GO" id="GO:0006508">
    <property type="term" value="P:proteolysis"/>
    <property type="evidence" value="ECO:0007669"/>
    <property type="project" value="UniProtKB-KW"/>
</dbReference>
<gene>
    <name evidence="5" type="ORF">NCTC11343_01719</name>
</gene>
<proteinExistence type="predicted"/>
<evidence type="ECO:0000313" key="6">
    <source>
        <dbReference type="Proteomes" id="UP000251241"/>
    </source>
</evidence>
<organism evidence="5 6">
    <name type="scientific">Sphingobacterium multivorum</name>
    <dbReference type="NCBI Taxonomy" id="28454"/>
    <lineage>
        <taxon>Bacteria</taxon>
        <taxon>Pseudomonadati</taxon>
        <taxon>Bacteroidota</taxon>
        <taxon>Sphingobacteriia</taxon>
        <taxon>Sphingobacteriales</taxon>
        <taxon>Sphingobacteriaceae</taxon>
        <taxon>Sphingobacterium</taxon>
    </lineage>
</organism>
<evidence type="ECO:0000256" key="1">
    <source>
        <dbReference type="ARBA" id="ARBA00001947"/>
    </source>
</evidence>
<keyword evidence="3" id="KW-0378">Hydrolase</keyword>
<dbReference type="PANTHER" id="PTHR31817:SF0">
    <property type="entry name" value="CHROMOSOME UNDETERMINED SCAFFOLD_67, WHOLE GENOME SHOTGUN SEQUENCE"/>
    <property type="match status" value="1"/>
</dbReference>
<reference evidence="5 6" key="1">
    <citation type="submission" date="2018-06" db="EMBL/GenBank/DDBJ databases">
        <authorList>
            <consortium name="Pathogen Informatics"/>
            <person name="Doyle S."/>
        </authorList>
    </citation>
    <scope>NUCLEOTIDE SEQUENCE [LARGE SCALE GENOMIC DNA]</scope>
    <source>
        <strain evidence="5 6">NCTC11343</strain>
    </source>
</reference>
<keyword evidence="2" id="KW-0645">Protease</keyword>
<evidence type="ECO:0000313" key="5">
    <source>
        <dbReference type="EMBL" id="SPZ85161.1"/>
    </source>
</evidence>
<dbReference type="InterPro" id="IPR012548">
    <property type="entry name" value="MATCAP"/>
</dbReference>
<name>A0A2X2IYA6_SPHMU</name>
<dbReference type="RefSeq" id="WP_112374377.1">
    <property type="nucleotide sequence ID" value="NZ_CP069793.1"/>
</dbReference>
<dbReference type="Pfam" id="PF08014">
    <property type="entry name" value="MATCAP"/>
    <property type="match status" value="1"/>
</dbReference>
<dbReference type="GO" id="GO:0080164">
    <property type="term" value="P:regulation of nitric oxide metabolic process"/>
    <property type="evidence" value="ECO:0007669"/>
    <property type="project" value="TreeGrafter"/>
</dbReference>
<keyword evidence="4" id="KW-0482">Metalloprotease</keyword>